<dbReference type="AlphaFoldDB" id="K0SEW0"/>
<feature type="compositionally biased region" description="Polar residues" evidence="1">
    <location>
        <begin position="134"/>
        <end position="145"/>
    </location>
</feature>
<name>K0SEW0_THAOC</name>
<evidence type="ECO:0000313" key="2">
    <source>
        <dbReference type="EMBL" id="EJK57137.1"/>
    </source>
</evidence>
<dbReference type="Proteomes" id="UP000266841">
    <property type="component" value="Unassembled WGS sequence"/>
</dbReference>
<reference evidence="2 3" key="1">
    <citation type="journal article" date="2012" name="Genome Biol.">
        <title>Genome and low-iron response of an oceanic diatom adapted to chronic iron limitation.</title>
        <authorList>
            <person name="Lommer M."/>
            <person name="Specht M."/>
            <person name="Roy A.S."/>
            <person name="Kraemer L."/>
            <person name="Andreson R."/>
            <person name="Gutowska M.A."/>
            <person name="Wolf J."/>
            <person name="Bergner S.V."/>
            <person name="Schilhabel M.B."/>
            <person name="Klostermeier U.C."/>
            <person name="Beiko R.G."/>
            <person name="Rosenstiel P."/>
            <person name="Hippler M."/>
            <person name="Laroche J."/>
        </authorList>
    </citation>
    <scope>NUCLEOTIDE SEQUENCE [LARGE SCALE GENOMIC DNA]</scope>
    <source>
        <strain evidence="2 3">CCMP1005</strain>
    </source>
</reference>
<evidence type="ECO:0000256" key="1">
    <source>
        <dbReference type="SAM" id="MobiDB-lite"/>
    </source>
</evidence>
<dbReference type="EMBL" id="AGNL01029356">
    <property type="protein sequence ID" value="EJK57137.1"/>
    <property type="molecule type" value="Genomic_DNA"/>
</dbReference>
<accession>K0SEW0</accession>
<comment type="caution">
    <text evidence="2">The sequence shown here is derived from an EMBL/GenBank/DDBJ whole genome shotgun (WGS) entry which is preliminary data.</text>
</comment>
<proteinExistence type="predicted"/>
<protein>
    <submittedName>
        <fullName evidence="2">Uncharacterized protein</fullName>
    </submittedName>
</protein>
<sequence>MSKTSKPLGHLILKRPLVRFSVVSFFQDALGQSVTWEGLARLLQRVTMGHLLPVHIARASPERHHTTAADASWLAPTSTPNASNPRGTREANEEMGTSIKMTEQPKTTSDGQEWPKRQSGIPHKWAMHHGQYLPTHSTPARQQPQAGPELAQAPANEVIGP</sequence>
<feature type="compositionally biased region" description="Polar residues" evidence="1">
    <location>
        <begin position="75"/>
        <end position="86"/>
    </location>
</feature>
<feature type="region of interest" description="Disordered" evidence="1">
    <location>
        <begin position="61"/>
        <end position="161"/>
    </location>
</feature>
<gene>
    <name evidence="2" type="ORF">THAOC_22853</name>
</gene>
<keyword evidence="3" id="KW-1185">Reference proteome</keyword>
<feature type="compositionally biased region" description="Polar residues" evidence="1">
    <location>
        <begin position="99"/>
        <end position="111"/>
    </location>
</feature>
<organism evidence="2 3">
    <name type="scientific">Thalassiosira oceanica</name>
    <name type="common">Marine diatom</name>
    <dbReference type="NCBI Taxonomy" id="159749"/>
    <lineage>
        <taxon>Eukaryota</taxon>
        <taxon>Sar</taxon>
        <taxon>Stramenopiles</taxon>
        <taxon>Ochrophyta</taxon>
        <taxon>Bacillariophyta</taxon>
        <taxon>Coscinodiscophyceae</taxon>
        <taxon>Thalassiosirophycidae</taxon>
        <taxon>Thalassiosirales</taxon>
        <taxon>Thalassiosiraceae</taxon>
        <taxon>Thalassiosira</taxon>
    </lineage>
</organism>
<evidence type="ECO:0000313" key="3">
    <source>
        <dbReference type="Proteomes" id="UP000266841"/>
    </source>
</evidence>